<reference evidence="9 10" key="1">
    <citation type="submission" date="2017-06" db="EMBL/GenBank/DDBJ databases">
        <title>Genome sequencing of cyanobaciteial culture collection at National Institute for Environmental Studies (NIES).</title>
        <authorList>
            <person name="Hirose Y."/>
            <person name="Shimura Y."/>
            <person name="Fujisawa T."/>
            <person name="Nakamura Y."/>
            <person name="Kawachi M."/>
        </authorList>
    </citation>
    <scope>NUCLEOTIDE SEQUENCE [LARGE SCALE GENOMIC DNA]</scope>
    <source>
        <strain evidence="9 10">NIES-2135</strain>
    </source>
</reference>
<keyword evidence="6 8" id="KW-1133">Transmembrane helix</keyword>
<proteinExistence type="inferred from homology"/>
<evidence type="ECO:0000256" key="2">
    <source>
        <dbReference type="ARBA" id="ARBA00009142"/>
    </source>
</evidence>
<evidence type="ECO:0000256" key="1">
    <source>
        <dbReference type="ARBA" id="ARBA00004651"/>
    </source>
</evidence>
<dbReference type="PANTHER" id="PTHR30269">
    <property type="entry name" value="TRANSMEMBRANE PROTEIN YFCA"/>
    <property type="match status" value="1"/>
</dbReference>
<keyword evidence="4 8" id="KW-1003">Cell membrane</keyword>
<feature type="transmembrane region" description="Helical" evidence="8">
    <location>
        <begin position="254"/>
        <end position="271"/>
    </location>
</feature>
<keyword evidence="5 8" id="KW-0812">Transmembrane</keyword>
<keyword evidence="10" id="KW-1185">Reference proteome</keyword>
<dbReference type="PANTHER" id="PTHR30269:SF23">
    <property type="entry name" value="MEMBRANE TRANSPORTER PROTEIN YDHB-RELATED"/>
    <property type="match status" value="1"/>
</dbReference>
<dbReference type="GO" id="GO:0005886">
    <property type="term" value="C:plasma membrane"/>
    <property type="evidence" value="ECO:0007669"/>
    <property type="project" value="UniProtKB-SubCell"/>
</dbReference>
<name>A0A1Z4J903_LEPBY</name>
<evidence type="ECO:0000256" key="3">
    <source>
        <dbReference type="ARBA" id="ARBA00022448"/>
    </source>
</evidence>
<protein>
    <recommendedName>
        <fullName evidence="8">Probable membrane transporter protein</fullName>
    </recommendedName>
</protein>
<dbReference type="Pfam" id="PF01925">
    <property type="entry name" value="TauE"/>
    <property type="match status" value="1"/>
</dbReference>
<keyword evidence="7 8" id="KW-0472">Membrane</keyword>
<dbReference type="Proteomes" id="UP000217895">
    <property type="component" value="Chromosome"/>
</dbReference>
<accession>A0A1Z4J903</accession>
<organism evidence="9 10">
    <name type="scientific">Leptolyngbya boryana NIES-2135</name>
    <dbReference type="NCBI Taxonomy" id="1973484"/>
    <lineage>
        <taxon>Bacteria</taxon>
        <taxon>Bacillati</taxon>
        <taxon>Cyanobacteriota</taxon>
        <taxon>Cyanophyceae</taxon>
        <taxon>Leptolyngbyales</taxon>
        <taxon>Leptolyngbyaceae</taxon>
        <taxon>Leptolyngbya group</taxon>
        <taxon>Leptolyngbya</taxon>
    </lineage>
</organism>
<gene>
    <name evidence="9" type="ORF">NIES2135_00470</name>
</gene>
<feature type="transmembrane region" description="Helical" evidence="8">
    <location>
        <begin position="203"/>
        <end position="223"/>
    </location>
</feature>
<feature type="transmembrane region" description="Helical" evidence="8">
    <location>
        <begin position="160"/>
        <end position="182"/>
    </location>
</feature>
<feature type="transmembrane region" description="Helical" evidence="8">
    <location>
        <begin position="9"/>
        <end position="32"/>
    </location>
</feature>
<evidence type="ECO:0000313" key="10">
    <source>
        <dbReference type="Proteomes" id="UP000217895"/>
    </source>
</evidence>
<evidence type="ECO:0000256" key="7">
    <source>
        <dbReference type="ARBA" id="ARBA00023136"/>
    </source>
</evidence>
<feature type="transmembrane region" description="Helical" evidence="8">
    <location>
        <begin position="229"/>
        <end position="247"/>
    </location>
</feature>
<evidence type="ECO:0000313" key="9">
    <source>
        <dbReference type="EMBL" id="BAY53245.1"/>
    </source>
</evidence>
<feature type="transmembrane region" description="Helical" evidence="8">
    <location>
        <begin position="79"/>
        <end position="112"/>
    </location>
</feature>
<dbReference type="AlphaFoldDB" id="A0A1Z4J903"/>
<dbReference type="InterPro" id="IPR052017">
    <property type="entry name" value="TSUP"/>
</dbReference>
<dbReference type="EMBL" id="AP018203">
    <property type="protein sequence ID" value="BAY53245.1"/>
    <property type="molecule type" value="Genomic_DNA"/>
</dbReference>
<dbReference type="InterPro" id="IPR002781">
    <property type="entry name" value="TM_pro_TauE-like"/>
</dbReference>
<evidence type="ECO:0000256" key="8">
    <source>
        <dbReference type="RuleBase" id="RU363041"/>
    </source>
</evidence>
<keyword evidence="3" id="KW-0813">Transport</keyword>
<feature type="transmembrane region" description="Helical" evidence="8">
    <location>
        <begin position="44"/>
        <end position="67"/>
    </location>
</feature>
<evidence type="ECO:0000256" key="4">
    <source>
        <dbReference type="ARBA" id="ARBA00022475"/>
    </source>
</evidence>
<comment type="similarity">
    <text evidence="2 8">Belongs to the 4-toluene sulfonate uptake permease (TSUP) (TC 2.A.102) family.</text>
</comment>
<sequence>MNILEFSLLVWLGSFTAGFLGALTGLGGGVVLVPLLTSVFGVDIRYAIGASLVSVIATSSAAASTYIKQGLTNLRLGMFLEVATVIGALVGALIGAFISVKALTVVLAATLLYSAYLAQQPRPDFFEHQDSDPLAVQLKLNGTCPTPQGEMSYEAQSVPVGFSVMMVAGVLSGLLGIGSGGFKVLAMDQAMRLPFKVSTTTSNFMIGVTAAASAGVYLARGYIDPGLSMPVMLGVFPGALLGAKVLVGAKTQLLRILFSLVLMAMAFKMVYNSLAGGM</sequence>
<evidence type="ECO:0000256" key="5">
    <source>
        <dbReference type="ARBA" id="ARBA00022692"/>
    </source>
</evidence>
<evidence type="ECO:0000256" key="6">
    <source>
        <dbReference type="ARBA" id="ARBA00022989"/>
    </source>
</evidence>
<comment type="subcellular location">
    <subcellularLocation>
        <location evidence="1 8">Cell membrane</location>
        <topology evidence="1 8">Multi-pass membrane protein</topology>
    </subcellularLocation>
</comment>